<dbReference type="EMBL" id="NIRI02000005">
    <property type="protein sequence ID" value="KAG5454843.1"/>
    <property type="molecule type" value="Genomic_DNA"/>
</dbReference>
<dbReference type="SUPFAM" id="SSF57667">
    <property type="entry name" value="beta-beta-alpha zinc fingers"/>
    <property type="match status" value="1"/>
</dbReference>
<sequence>MFQLIRHAKCRSVFSLLTRFLEASTAYDRFHYSRGSSLIRSPRVSVNLRFFLNQDCKKFNRYTNLHISLLTRVGSKSPSRIICLGYRRFKIYCLMMTKPRLRNFLQKLIRSEICFSKNPSTFRFVEIFLTAHKRSSSGLHTPRVSEKLVGLTCEECGKWCKSKAGLVAHHRVHNNDSVGTNMVAQLACADCSRLFPTKIGLSQHRGSSLANYTHLQTNLVVCERLIWNLAESLGCDVSRQLNDIRDIALHVYSQSTTHKAAENSSTAHHQVRPSWGSSGRRSPRVSVNLMFYLKPNCTNLENYTHLQTNLVLRETHLAPS</sequence>
<dbReference type="SMART" id="SM00355">
    <property type="entry name" value="ZnF_C2H2"/>
    <property type="match status" value="2"/>
</dbReference>
<evidence type="ECO:0000256" key="1">
    <source>
        <dbReference type="SAM" id="MobiDB-lite"/>
    </source>
</evidence>
<reference evidence="2 3" key="1">
    <citation type="journal article" date="2018" name="Biotechnol. Adv.">
        <title>Improved genomic resources and new bioinformatic workflow for the carcinogenic parasite Clonorchis sinensis: Biotechnological implications.</title>
        <authorList>
            <person name="Wang D."/>
            <person name="Korhonen P.K."/>
            <person name="Gasser R.B."/>
            <person name="Young N.D."/>
        </authorList>
    </citation>
    <scope>NUCLEOTIDE SEQUENCE [LARGE SCALE GENOMIC DNA]</scope>
    <source>
        <strain evidence="2">Cs-k2</strain>
    </source>
</reference>
<dbReference type="PROSITE" id="PS50157">
    <property type="entry name" value="ZINC_FINGER_C2H2_2"/>
    <property type="match status" value="1"/>
</dbReference>
<dbReference type="InterPro" id="IPR013087">
    <property type="entry name" value="Znf_C2H2_type"/>
</dbReference>
<accession>A0A3R7C5H8</accession>
<name>A0A3R7C5H8_CLOSI</name>
<proteinExistence type="predicted"/>
<feature type="compositionally biased region" description="Low complexity" evidence="1">
    <location>
        <begin position="272"/>
        <end position="281"/>
    </location>
</feature>
<dbReference type="AlphaFoldDB" id="A0A3R7C5H8"/>
<feature type="region of interest" description="Disordered" evidence="1">
    <location>
        <begin position="258"/>
        <end position="281"/>
    </location>
</feature>
<comment type="caution">
    <text evidence="2">The sequence shown here is derived from an EMBL/GenBank/DDBJ whole genome shotgun (WGS) entry which is preliminary data.</text>
</comment>
<evidence type="ECO:0000313" key="2">
    <source>
        <dbReference type="EMBL" id="KAG5454843.1"/>
    </source>
</evidence>
<dbReference type="InterPro" id="IPR036236">
    <property type="entry name" value="Znf_C2H2_sf"/>
</dbReference>
<keyword evidence="3" id="KW-1185">Reference proteome</keyword>
<reference evidence="2 3" key="2">
    <citation type="journal article" date="2021" name="Genomics">
        <title>High-quality reference genome for Clonorchis sinensis.</title>
        <authorList>
            <person name="Young N.D."/>
            <person name="Stroehlein A.J."/>
            <person name="Kinkar L."/>
            <person name="Wang T."/>
            <person name="Sohn W.M."/>
            <person name="Chang B.C.H."/>
            <person name="Kaur P."/>
            <person name="Weisz D."/>
            <person name="Dudchenko O."/>
            <person name="Aiden E.L."/>
            <person name="Korhonen P.K."/>
            <person name="Gasser R.B."/>
        </authorList>
    </citation>
    <scope>NUCLEOTIDE SEQUENCE [LARGE SCALE GENOMIC DNA]</scope>
    <source>
        <strain evidence="2">Cs-k2</strain>
    </source>
</reference>
<dbReference type="Proteomes" id="UP000286415">
    <property type="component" value="Unassembled WGS sequence"/>
</dbReference>
<dbReference type="Gene3D" id="3.30.160.60">
    <property type="entry name" value="Classic Zinc Finger"/>
    <property type="match status" value="1"/>
</dbReference>
<gene>
    <name evidence="2" type="ORF">CSKR_112863</name>
</gene>
<dbReference type="InParanoid" id="A0A3R7C5H8"/>
<protein>
    <submittedName>
        <fullName evidence="2">Uncharacterized protein</fullName>
    </submittedName>
</protein>
<organism evidence="2 3">
    <name type="scientific">Clonorchis sinensis</name>
    <name type="common">Chinese liver fluke</name>
    <dbReference type="NCBI Taxonomy" id="79923"/>
    <lineage>
        <taxon>Eukaryota</taxon>
        <taxon>Metazoa</taxon>
        <taxon>Spiralia</taxon>
        <taxon>Lophotrochozoa</taxon>
        <taxon>Platyhelminthes</taxon>
        <taxon>Trematoda</taxon>
        <taxon>Digenea</taxon>
        <taxon>Opisthorchiida</taxon>
        <taxon>Opisthorchiata</taxon>
        <taxon>Opisthorchiidae</taxon>
        <taxon>Clonorchis</taxon>
    </lineage>
</organism>
<dbReference type="PROSITE" id="PS00028">
    <property type="entry name" value="ZINC_FINGER_C2H2_1"/>
    <property type="match status" value="1"/>
</dbReference>
<evidence type="ECO:0000313" key="3">
    <source>
        <dbReference type="Proteomes" id="UP000286415"/>
    </source>
</evidence>
<feature type="compositionally biased region" description="Polar residues" evidence="1">
    <location>
        <begin position="258"/>
        <end position="268"/>
    </location>
</feature>